<keyword evidence="5" id="KW-0663">Pyridoxal phosphate</keyword>
<dbReference type="InterPro" id="IPR015422">
    <property type="entry name" value="PyrdxlP-dep_Trfase_small"/>
</dbReference>
<name>A0A1F6D3A8_HANXR</name>
<evidence type="ECO:0000313" key="9">
    <source>
        <dbReference type="Proteomes" id="UP000178606"/>
    </source>
</evidence>
<dbReference type="SUPFAM" id="SSF53383">
    <property type="entry name" value="PLP-dependent transferases"/>
    <property type="match status" value="1"/>
</dbReference>
<dbReference type="Gene3D" id="3.90.1150.10">
    <property type="entry name" value="Aspartate Aminotransferase, domain 1"/>
    <property type="match status" value="1"/>
</dbReference>
<sequence length="397" mass="43174">MTLSRRVMGIEESITMAVSAKAKTMRAQGIDVVSMDAGEPDFDTPQHIKEAAIRAIQDGFTKYTVATGIPELKRAICDKLERDNGLKYDPSQVVVGCGAKHTLFDATMALVNEGDEAIIPAPYWVSYADQVKLMGGKPVIVQTRPENGLKMTAGELRAALSPRTKFLLLNSPSNPHGAVYSEAELAALASALANTDVYIISDEIYEKIIYGVKCHSIAQMGETLKARTILVNGVSKSYAMTGWRIGYAAGPKEVISLMAKLQSQETSNPASISQMAALAALNGPQECVEQMRGAFEERRGTIVQRLNAIPGITCMRPDGAFYVFPNTSALYGSRYKDRKIQNSLDLCNFLLEEMKVSCVPGSGFGMDGHIRLSYATSMENIRKALDRVEEGVGKLSR</sequence>
<reference evidence="8 9" key="1">
    <citation type="journal article" date="2016" name="Nat. Commun.">
        <title>Thousands of microbial genomes shed light on interconnected biogeochemical processes in an aquifer system.</title>
        <authorList>
            <person name="Anantharaman K."/>
            <person name="Brown C.T."/>
            <person name="Hug L.A."/>
            <person name="Sharon I."/>
            <person name="Castelle C.J."/>
            <person name="Probst A.J."/>
            <person name="Thomas B.C."/>
            <person name="Singh A."/>
            <person name="Wilkins M.J."/>
            <person name="Karaoz U."/>
            <person name="Brodie E.L."/>
            <person name="Williams K.H."/>
            <person name="Hubbard S.S."/>
            <person name="Banfield J.F."/>
        </authorList>
    </citation>
    <scope>NUCLEOTIDE SEQUENCE [LARGE SCALE GENOMIC DNA]</scope>
    <source>
        <strain evidence="9">RIFCSPLOWO2_12_FULL_64_10</strain>
    </source>
</reference>
<evidence type="ECO:0000256" key="6">
    <source>
        <dbReference type="RuleBase" id="RU000481"/>
    </source>
</evidence>
<protein>
    <recommendedName>
        <fullName evidence="6">Aminotransferase</fullName>
        <ecNumber evidence="6">2.6.1.-</ecNumber>
    </recommendedName>
</protein>
<comment type="similarity">
    <text evidence="2 6">Belongs to the class-I pyridoxal-phosphate-dependent aminotransferase family.</text>
</comment>
<dbReference type="PANTHER" id="PTHR46383:SF1">
    <property type="entry name" value="ASPARTATE AMINOTRANSFERASE"/>
    <property type="match status" value="1"/>
</dbReference>
<accession>A0A1F6D3A8</accession>
<gene>
    <name evidence="8" type="ORF">A3F84_24900</name>
</gene>
<keyword evidence="4 6" id="KW-0808">Transferase</keyword>
<dbReference type="InterPro" id="IPR004839">
    <property type="entry name" value="Aminotransferase_I/II_large"/>
</dbReference>
<proteinExistence type="inferred from homology"/>
<evidence type="ECO:0000256" key="2">
    <source>
        <dbReference type="ARBA" id="ARBA00007441"/>
    </source>
</evidence>
<dbReference type="PROSITE" id="PS00105">
    <property type="entry name" value="AA_TRANSFER_CLASS_1"/>
    <property type="match status" value="1"/>
</dbReference>
<dbReference type="GO" id="GO:0008483">
    <property type="term" value="F:transaminase activity"/>
    <property type="evidence" value="ECO:0007669"/>
    <property type="project" value="UniProtKB-KW"/>
</dbReference>
<dbReference type="InterPro" id="IPR050596">
    <property type="entry name" value="AspAT/PAT-like"/>
</dbReference>
<dbReference type="CDD" id="cd00609">
    <property type="entry name" value="AAT_like"/>
    <property type="match status" value="1"/>
</dbReference>
<dbReference type="AlphaFoldDB" id="A0A1F6D3A8"/>
<evidence type="ECO:0000259" key="7">
    <source>
        <dbReference type="Pfam" id="PF00155"/>
    </source>
</evidence>
<dbReference type="PANTHER" id="PTHR46383">
    <property type="entry name" value="ASPARTATE AMINOTRANSFERASE"/>
    <property type="match status" value="1"/>
</dbReference>
<organism evidence="8 9">
    <name type="scientific">Handelsmanbacteria sp. (strain RIFCSPLOWO2_12_FULL_64_10)</name>
    <dbReference type="NCBI Taxonomy" id="1817868"/>
    <lineage>
        <taxon>Bacteria</taxon>
        <taxon>Candidatus Handelsmaniibacteriota</taxon>
    </lineage>
</organism>
<dbReference type="FunFam" id="3.40.640.10:FF:000033">
    <property type="entry name" value="Aspartate aminotransferase"/>
    <property type="match status" value="1"/>
</dbReference>
<dbReference type="Pfam" id="PF00155">
    <property type="entry name" value="Aminotran_1_2"/>
    <property type="match status" value="1"/>
</dbReference>
<keyword evidence="3 6" id="KW-0032">Aminotransferase</keyword>
<dbReference type="InterPro" id="IPR004838">
    <property type="entry name" value="NHTrfase_class1_PyrdxlP-BS"/>
</dbReference>
<dbReference type="Proteomes" id="UP000178606">
    <property type="component" value="Unassembled WGS sequence"/>
</dbReference>
<dbReference type="GO" id="GO:0030170">
    <property type="term" value="F:pyridoxal phosphate binding"/>
    <property type="evidence" value="ECO:0007669"/>
    <property type="project" value="InterPro"/>
</dbReference>
<evidence type="ECO:0000256" key="5">
    <source>
        <dbReference type="ARBA" id="ARBA00022898"/>
    </source>
</evidence>
<evidence type="ECO:0000313" key="8">
    <source>
        <dbReference type="EMBL" id="OGG55855.1"/>
    </source>
</evidence>
<evidence type="ECO:0000256" key="1">
    <source>
        <dbReference type="ARBA" id="ARBA00001933"/>
    </source>
</evidence>
<dbReference type="InterPro" id="IPR015424">
    <property type="entry name" value="PyrdxlP-dep_Trfase"/>
</dbReference>
<evidence type="ECO:0000256" key="4">
    <source>
        <dbReference type="ARBA" id="ARBA00022679"/>
    </source>
</evidence>
<comment type="caution">
    <text evidence="8">The sequence shown here is derived from an EMBL/GenBank/DDBJ whole genome shotgun (WGS) entry which is preliminary data.</text>
</comment>
<dbReference type="Gene3D" id="3.40.640.10">
    <property type="entry name" value="Type I PLP-dependent aspartate aminotransferase-like (Major domain)"/>
    <property type="match status" value="1"/>
</dbReference>
<comment type="cofactor">
    <cofactor evidence="1 6">
        <name>pyridoxal 5'-phosphate</name>
        <dbReference type="ChEBI" id="CHEBI:597326"/>
    </cofactor>
</comment>
<dbReference type="InterPro" id="IPR015421">
    <property type="entry name" value="PyrdxlP-dep_Trfase_major"/>
</dbReference>
<evidence type="ECO:0000256" key="3">
    <source>
        <dbReference type="ARBA" id="ARBA00022576"/>
    </source>
</evidence>
<dbReference type="EC" id="2.6.1.-" evidence="6"/>
<feature type="domain" description="Aminotransferase class I/classII large" evidence="7">
    <location>
        <begin position="31"/>
        <end position="388"/>
    </location>
</feature>
<dbReference type="GO" id="GO:0006520">
    <property type="term" value="P:amino acid metabolic process"/>
    <property type="evidence" value="ECO:0007669"/>
    <property type="project" value="InterPro"/>
</dbReference>
<dbReference type="EMBL" id="MFKF01000059">
    <property type="protein sequence ID" value="OGG55855.1"/>
    <property type="molecule type" value="Genomic_DNA"/>
</dbReference>